<dbReference type="AlphaFoldDB" id="N0BC49"/>
<evidence type="ECO:0000256" key="1">
    <source>
        <dbReference type="SAM" id="SignalP"/>
    </source>
</evidence>
<dbReference type="EMBL" id="CP005587">
    <property type="protein sequence ID" value="AGK58081.1"/>
    <property type="molecule type" value="Genomic_DNA"/>
</dbReference>
<evidence type="ECO:0008006" key="4">
    <source>
        <dbReference type="Google" id="ProtNLM"/>
    </source>
</evidence>
<feature type="chain" id="PRO_5004105529" description="PepSY domain-containing protein" evidence="1">
    <location>
        <begin position="25"/>
        <end position="96"/>
    </location>
</feature>
<gene>
    <name evidence="2" type="ORF">HYPDE_32033</name>
</gene>
<evidence type="ECO:0000313" key="3">
    <source>
        <dbReference type="Proteomes" id="UP000005952"/>
    </source>
</evidence>
<dbReference type="OrthoDB" id="7933681at2"/>
<dbReference type="STRING" id="670307.HYPDE_32033"/>
<keyword evidence="1" id="KW-0732">Signal</keyword>
<reference evidence="2 3" key="1">
    <citation type="journal article" date="2013" name="Genome Announc.">
        <title>Genome sequences for three denitrifying bacterial strains isolated from a uranium- and nitrate-contaminated subsurface environment.</title>
        <authorList>
            <person name="Venkatramanan R."/>
            <person name="Prakash O."/>
            <person name="Woyke T."/>
            <person name="Chain P."/>
            <person name="Goodwin L.A."/>
            <person name="Watson D."/>
            <person name="Brooks S."/>
            <person name="Kostka J.E."/>
            <person name="Green S.J."/>
        </authorList>
    </citation>
    <scope>NUCLEOTIDE SEQUENCE [LARGE SCALE GENOMIC DNA]</scope>
    <source>
        <strain evidence="2 3">1NES1</strain>
    </source>
</reference>
<feature type="signal peptide" evidence="1">
    <location>
        <begin position="1"/>
        <end position="24"/>
    </location>
</feature>
<dbReference type="KEGG" id="hdt:HYPDE_32033"/>
<name>N0BC49_9HYPH</name>
<dbReference type="Proteomes" id="UP000005952">
    <property type="component" value="Chromosome"/>
</dbReference>
<protein>
    <recommendedName>
        <fullName evidence="4">PepSY domain-containing protein</fullName>
    </recommendedName>
</protein>
<sequence>MAGFIGAVAVTAAAALVLPGSACAEDCLTDWGMAGQIVRSENLITVEEVSKSLAADGIGELVKTTLCRSRDGYFYRIVVRSPTGQLRTTVITATVR</sequence>
<proteinExistence type="predicted"/>
<evidence type="ECO:0000313" key="2">
    <source>
        <dbReference type="EMBL" id="AGK58081.1"/>
    </source>
</evidence>
<keyword evidence="3" id="KW-1185">Reference proteome</keyword>
<organism evidence="2 3">
    <name type="scientific">Hyphomicrobium denitrificans 1NES1</name>
    <dbReference type="NCBI Taxonomy" id="670307"/>
    <lineage>
        <taxon>Bacteria</taxon>
        <taxon>Pseudomonadati</taxon>
        <taxon>Pseudomonadota</taxon>
        <taxon>Alphaproteobacteria</taxon>
        <taxon>Hyphomicrobiales</taxon>
        <taxon>Hyphomicrobiaceae</taxon>
        <taxon>Hyphomicrobium</taxon>
    </lineage>
</organism>
<dbReference type="RefSeq" id="WP_015598112.1">
    <property type="nucleotide sequence ID" value="NC_021172.1"/>
</dbReference>
<accession>N0BC49</accession>
<dbReference type="HOGENOM" id="CLU_2355921_0_0_5"/>